<organism evidence="7 8">
    <name type="scientific">Paracoccus hibiscisoli</name>
    <dbReference type="NCBI Taxonomy" id="2023261"/>
    <lineage>
        <taxon>Bacteria</taxon>
        <taxon>Pseudomonadati</taxon>
        <taxon>Pseudomonadota</taxon>
        <taxon>Alphaproteobacteria</taxon>
        <taxon>Rhodobacterales</taxon>
        <taxon>Paracoccaceae</taxon>
        <taxon>Paracoccus</taxon>
    </lineage>
</organism>
<comment type="similarity">
    <text evidence="1">Belongs to the 'phage' integrase family.</text>
</comment>
<feature type="region of interest" description="Disordered" evidence="5">
    <location>
        <begin position="331"/>
        <end position="354"/>
    </location>
</feature>
<evidence type="ECO:0000313" key="8">
    <source>
        <dbReference type="Proteomes" id="UP000306223"/>
    </source>
</evidence>
<dbReference type="InterPro" id="IPR002104">
    <property type="entry name" value="Integrase_catalytic"/>
</dbReference>
<dbReference type="GO" id="GO:0003677">
    <property type="term" value="F:DNA binding"/>
    <property type="evidence" value="ECO:0007669"/>
    <property type="project" value="UniProtKB-KW"/>
</dbReference>
<evidence type="ECO:0000259" key="6">
    <source>
        <dbReference type="PROSITE" id="PS51898"/>
    </source>
</evidence>
<dbReference type="AlphaFoldDB" id="A0A4V5MTZ0"/>
<dbReference type="EMBL" id="SUNH01000006">
    <property type="protein sequence ID" value="TJZ86128.1"/>
    <property type="molecule type" value="Genomic_DNA"/>
</dbReference>
<sequence length="354" mass="38732">MRRGIRGLKGIKVVTKADGRQYKYRRVGAQLVPLPDLPENHPEFLAAYVAAGAVQPKPRHQEGTISALCVAYLASHEYRRMADSTRGVWRRTLDRISADRGTGLVKDLRPDHLRKDIRALTPGAAQNRIKGWRSILKFAVEEGMIPSDPSAGVKAQRGEVKPHRQWTANELKTFRDHWAVDSPERIAFEVIYWTGARCVDAVGLGWQKVDDDGWLSFVQAKTGGPATCPITVLPEWAAPLSAEHALFLASAPRDRMIWITTQGGKPRSVKGLSQWMSAAASTAGLPDDCTAHGLRKARAAALAEAGATASQIGAWTGHASLSEISHYTRQGDQKGVLGAKRERQSGNKIAQFPK</sequence>
<proteinExistence type="inferred from homology"/>
<dbReference type="PANTHER" id="PTHR30349:SF41">
    <property type="entry name" value="INTEGRASE_RECOMBINASE PROTEIN MJ0367-RELATED"/>
    <property type="match status" value="1"/>
</dbReference>
<keyword evidence="2" id="KW-0229">DNA integration</keyword>
<dbReference type="Gene3D" id="1.10.150.130">
    <property type="match status" value="1"/>
</dbReference>
<feature type="domain" description="Tyr recombinase" evidence="6">
    <location>
        <begin position="161"/>
        <end position="341"/>
    </location>
</feature>
<keyword evidence="4" id="KW-0233">DNA recombination</keyword>
<dbReference type="InterPro" id="IPR050090">
    <property type="entry name" value="Tyrosine_recombinase_XerCD"/>
</dbReference>
<dbReference type="GO" id="GO:0006310">
    <property type="term" value="P:DNA recombination"/>
    <property type="evidence" value="ECO:0007669"/>
    <property type="project" value="UniProtKB-KW"/>
</dbReference>
<dbReference type="PROSITE" id="PS51898">
    <property type="entry name" value="TYR_RECOMBINASE"/>
    <property type="match status" value="1"/>
</dbReference>
<dbReference type="Proteomes" id="UP000306223">
    <property type="component" value="Unassembled WGS sequence"/>
</dbReference>
<accession>A0A4V5MTZ0</accession>
<dbReference type="InterPro" id="IPR013762">
    <property type="entry name" value="Integrase-like_cat_sf"/>
</dbReference>
<dbReference type="OrthoDB" id="7510934at2"/>
<dbReference type="Pfam" id="PF00589">
    <property type="entry name" value="Phage_integrase"/>
    <property type="match status" value="1"/>
</dbReference>
<evidence type="ECO:0000256" key="3">
    <source>
        <dbReference type="ARBA" id="ARBA00023125"/>
    </source>
</evidence>
<evidence type="ECO:0000256" key="5">
    <source>
        <dbReference type="SAM" id="MobiDB-lite"/>
    </source>
</evidence>
<dbReference type="PANTHER" id="PTHR30349">
    <property type="entry name" value="PHAGE INTEGRASE-RELATED"/>
    <property type="match status" value="1"/>
</dbReference>
<evidence type="ECO:0000256" key="4">
    <source>
        <dbReference type="ARBA" id="ARBA00023172"/>
    </source>
</evidence>
<dbReference type="InterPro" id="IPR010998">
    <property type="entry name" value="Integrase_recombinase_N"/>
</dbReference>
<keyword evidence="8" id="KW-1185">Reference proteome</keyword>
<comment type="caution">
    <text evidence="7">The sequence shown here is derived from an EMBL/GenBank/DDBJ whole genome shotgun (WGS) entry which is preliminary data.</text>
</comment>
<reference evidence="7 8" key="1">
    <citation type="submission" date="2019-04" db="EMBL/GenBank/DDBJ databases">
        <authorList>
            <person name="Li J."/>
        </authorList>
    </citation>
    <scope>NUCLEOTIDE SEQUENCE [LARGE SCALE GENOMIC DNA]</scope>
    <source>
        <strain evidence="7 8">CCTCC AB2016182</strain>
    </source>
</reference>
<dbReference type="Gene3D" id="1.10.443.10">
    <property type="entry name" value="Intergrase catalytic core"/>
    <property type="match status" value="1"/>
</dbReference>
<keyword evidence="3" id="KW-0238">DNA-binding</keyword>
<evidence type="ECO:0000256" key="2">
    <source>
        <dbReference type="ARBA" id="ARBA00022908"/>
    </source>
</evidence>
<dbReference type="RefSeq" id="WP_136855557.1">
    <property type="nucleotide sequence ID" value="NZ_SUNH01000006.1"/>
</dbReference>
<evidence type="ECO:0000313" key="7">
    <source>
        <dbReference type="EMBL" id="TJZ86128.1"/>
    </source>
</evidence>
<evidence type="ECO:0000256" key="1">
    <source>
        <dbReference type="ARBA" id="ARBA00008857"/>
    </source>
</evidence>
<gene>
    <name evidence="7" type="ORF">FA740_04370</name>
</gene>
<dbReference type="SUPFAM" id="SSF56349">
    <property type="entry name" value="DNA breaking-rejoining enzymes"/>
    <property type="match status" value="1"/>
</dbReference>
<name>A0A4V5MTZ0_9RHOB</name>
<dbReference type="GO" id="GO:0015074">
    <property type="term" value="P:DNA integration"/>
    <property type="evidence" value="ECO:0007669"/>
    <property type="project" value="UniProtKB-KW"/>
</dbReference>
<protein>
    <submittedName>
        <fullName evidence="7">Recombinase</fullName>
    </submittedName>
</protein>
<dbReference type="InterPro" id="IPR011010">
    <property type="entry name" value="DNA_brk_join_enz"/>
</dbReference>